<dbReference type="EMBL" id="CP028923">
    <property type="protein sequence ID" value="QCK16397.1"/>
    <property type="molecule type" value="Genomic_DNA"/>
</dbReference>
<evidence type="ECO:0000256" key="4">
    <source>
        <dbReference type="ARBA" id="ARBA00023136"/>
    </source>
</evidence>
<name>A0A4D7JP11_9BACT</name>
<dbReference type="SUPFAM" id="SSF48452">
    <property type="entry name" value="TPR-like"/>
    <property type="match status" value="1"/>
</dbReference>
<dbReference type="PROSITE" id="PS51257">
    <property type="entry name" value="PROKAR_LIPOPROTEIN"/>
    <property type="match status" value="1"/>
</dbReference>
<dbReference type="OrthoDB" id="630434at2"/>
<keyword evidence="4" id="KW-0472">Membrane</keyword>
<gene>
    <name evidence="8" type="ORF">DCC35_17485</name>
</gene>
<dbReference type="CDD" id="cd08977">
    <property type="entry name" value="SusD"/>
    <property type="match status" value="1"/>
</dbReference>
<feature type="domain" description="SusD-like N-terminal" evidence="7">
    <location>
        <begin position="25"/>
        <end position="224"/>
    </location>
</feature>
<evidence type="ECO:0000313" key="8">
    <source>
        <dbReference type="EMBL" id="QCK16397.1"/>
    </source>
</evidence>
<evidence type="ECO:0008006" key="10">
    <source>
        <dbReference type="Google" id="ProtNLM"/>
    </source>
</evidence>
<organism evidence="8 9">
    <name type="scientific">Mangrovivirga cuniculi</name>
    <dbReference type="NCBI Taxonomy" id="2715131"/>
    <lineage>
        <taxon>Bacteria</taxon>
        <taxon>Pseudomonadati</taxon>
        <taxon>Bacteroidota</taxon>
        <taxon>Cytophagia</taxon>
        <taxon>Cytophagales</taxon>
        <taxon>Mangrovivirgaceae</taxon>
        <taxon>Mangrovivirga</taxon>
    </lineage>
</organism>
<keyword evidence="3" id="KW-0732">Signal</keyword>
<feature type="domain" description="RagB/SusD" evidence="6">
    <location>
        <begin position="298"/>
        <end position="407"/>
    </location>
</feature>
<dbReference type="Pfam" id="PF14322">
    <property type="entry name" value="SusD-like_3"/>
    <property type="match status" value="1"/>
</dbReference>
<dbReference type="InterPro" id="IPR011990">
    <property type="entry name" value="TPR-like_helical_dom_sf"/>
</dbReference>
<dbReference type="Gene3D" id="1.25.40.390">
    <property type="match status" value="1"/>
</dbReference>
<evidence type="ECO:0000256" key="5">
    <source>
        <dbReference type="ARBA" id="ARBA00023237"/>
    </source>
</evidence>
<evidence type="ECO:0000256" key="2">
    <source>
        <dbReference type="ARBA" id="ARBA00006275"/>
    </source>
</evidence>
<accession>A0A4D7JP11</accession>
<sequence length="444" mass="49831">MKTMKKLIYTLTAIFTFSGCDLLDQELPNTIPTDEAIVDRVSAEAAVVGLYNEMQDGSLYGSDAVYATELMAKNMKAVKFQAVWQELGSGIVPSANFHVEDSWIAWYSIVNNANNIIVKVPELNDVSESEEAEFTGTAHFSRALAHFELLRQWGEYWDNTSEYGIPLPTEVATAPIVTPRSNVADAYALIESDLFKAIDRLPASGDPIFANKGAAEALMARVKLYKGEYDSAFYYANDVIENFDYDLQDDYVDIFSEGTSESIFEVDFTQQDFSNYTFLMFGTEAEIVMTDEAAEMYQSNDERGLLIENIGNFFRCTKYGTNQDNGEGNAFVIRLAEMYLIRAEAASRNNGPTTGLPDINVLRARAGLGPIDASSVNSLQDFNDVLTREARLEFPAEGVYWYYLSRLDKLGEVLNREAFRRIYPIPLRELNITDDQAIFQNPGY</sequence>
<keyword evidence="5" id="KW-0998">Cell outer membrane</keyword>
<evidence type="ECO:0000313" key="9">
    <source>
        <dbReference type="Proteomes" id="UP000298616"/>
    </source>
</evidence>
<reference evidence="8 9" key="1">
    <citation type="submission" date="2018-04" db="EMBL/GenBank/DDBJ databases">
        <title>Complete genome uncultured novel isolate.</title>
        <authorList>
            <person name="Merlino G."/>
        </authorList>
    </citation>
    <scope>NUCLEOTIDE SEQUENCE [LARGE SCALE GENOMIC DNA]</scope>
    <source>
        <strain evidence="9">R1DC9</strain>
    </source>
</reference>
<keyword evidence="9" id="KW-1185">Reference proteome</keyword>
<proteinExistence type="inferred from homology"/>
<evidence type="ECO:0000256" key="1">
    <source>
        <dbReference type="ARBA" id="ARBA00004442"/>
    </source>
</evidence>
<dbReference type="GO" id="GO:0009279">
    <property type="term" value="C:cell outer membrane"/>
    <property type="evidence" value="ECO:0007669"/>
    <property type="project" value="UniProtKB-SubCell"/>
</dbReference>
<comment type="similarity">
    <text evidence="2">Belongs to the SusD family.</text>
</comment>
<dbReference type="AlphaFoldDB" id="A0A4D7JP11"/>
<dbReference type="InterPro" id="IPR012944">
    <property type="entry name" value="SusD_RagB_dom"/>
</dbReference>
<protein>
    <recommendedName>
        <fullName evidence="10">RagB/SusD family nutrient uptake outer membrane protein</fullName>
    </recommendedName>
</protein>
<evidence type="ECO:0000259" key="7">
    <source>
        <dbReference type="Pfam" id="PF14322"/>
    </source>
</evidence>
<dbReference type="Pfam" id="PF07980">
    <property type="entry name" value="SusD_RagB"/>
    <property type="match status" value="1"/>
</dbReference>
<dbReference type="InterPro" id="IPR033985">
    <property type="entry name" value="SusD-like_N"/>
</dbReference>
<dbReference type="Proteomes" id="UP000298616">
    <property type="component" value="Chromosome"/>
</dbReference>
<comment type="subcellular location">
    <subcellularLocation>
        <location evidence="1">Cell outer membrane</location>
    </subcellularLocation>
</comment>
<evidence type="ECO:0000256" key="3">
    <source>
        <dbReference type="ARBA" id="ARBA00022729"/>
    </source>
</evidence>
<dbReference type="KEGG" id="fpf:DCC35_17485"/>
<evidence type="ECO:0000259" key="6">
    <source>
        <dbReference type="Pfam" id="PF07980"/>
    </source>
</evidence>